<evidence type="ECO:0000256" key="5">
    <source>
        <dbReference type="ARBA" id="ARBA00023163"/>
    </source>
</evidence>
<dbReference type="SUPFAM" id="SSF47459">
    <property type="entry name" value="HLH, helix-loop-helix DNA-binding domain"/>
    <property type="match status" value="1"/>
</dbReference>
<dbReference type="InterPro" id="IPR013767">
    <property type="entry name" value="PAS_fold"/>
</dbReference>
<organism evidence="10 11">
    <name type="scientific">Cryptolaemus montrouzieri</name>
    <dbReference type="NCBI Taxonomy" id="559131"/>
    <lineage>
        <taxon>Eukaryota</taxon>
        <taxon>Metazoa</taxon>
        <taxon>Ecdysozoa</taxon>
        <taxon>Arthropoda</taxon>
        <taxon>Hexapoda</taxon>
        <taxon>Insecta</taxon>
        <taxon>Pterygota</taxon>
        <taxon>Neoptera</taxon>
        <taxon>Endopterygota</taxon>
        <taxon>Coleoptera</taxon>
        <taxon>Polyphaga</taxon>
        <taxon>Cucujiformia</taxon>
        <taxon>Coccinelloidea</taxon>
        <taxon>Coccinellidae</taxon>
        <taxon>Scymninae</taxon>
        <taxon>Scymnini</taxon>
        <taxon>Cryptolaemus</taxon>
    </lineage>
</organism>
<dbReference type="InterPro" id="IPR011598">
    <property type="entry name" value="bHLH_dom"/>
</dbReference>
<dbReference type="InterPro" id="IPR050933">
    <property type="entry name" value="Circadian_TF"/>
</dbReference>
<feature type="domain" description="PAS" evidence="8">
    <location>
        <begin position="102"/>
        <end position="167"/>
    </location>
</feature>
<evidence type="ECO:0000256" key="7">
    <source>
        <dbReference type="SAM" id="MobiDB-lite"/>
    </source>
</evidence>
<dbReference type="InterPro" id="IPR035965">
    <property type="entry name" value="PAS-like_dom_sf"/>
</dbReference>
<dbReference type="GO" id="GO:0003677">
    <property type="term" value="F:DNA binding"/>
    <property type="evidence" value="ECO:0007669"/>
    <property type="project" value="UniProtKB-KW"/>
</dbReference>
<keyword evidence="4" id="KW-0238">DNA-binding</keyword>
<dbReference type="AlphaFoldDB" id="A0ABD2NN59"/>
<evidence type="ECO:0000313" key="11">
    <source>
        <dbReference type="Proteomes" id="UP001516400"/>
    </source>
</evidence>
<proteinExistence type="predicted"/>
<keyword evidence="5" id="KW-0804">Transcription</keyword>
<gene>
    <name evidence="10" type="ORF">HHI36_017527</name>
</gene>
<dbReference type="PANTHER" id="PTHR23042">
    <property type="entry name" value="CIRCADIAN PROTEIN CLOCK/ARNT/BMAL/PAS"/>
    <property type="match status" value="1"/>
</dbReference>
<reference evidence="10 11" key="1">
    <citation type="journal article" date="2021" name="BMC Biol.">
        <title>Horizontally acquired antibacterial genes associated with adaptive radiation of ladybird beetles.</title>
        <authorList>
            <person name="Li H.S."/>
            <person name="Tang X.F."/>
            <person name="Huang Y.H."/>
            <person name="Xu Z.Y."/>
            <person name="Chen M.L."/>
            <person name="Du X.Y."/>
            <person name="Qiu B.Y."/>
            <person name="Chen P.T."/>
            <person name="Zhang W."/>
            <person name="Slipinski A."/>
            <person name="Escalona H.E."/>
            <person name="Waterhouse R.M."/>
            <person name="Zwick A."/>
            <person name="Pang H."/>
        </authorList>
    </citation>
    <scope>NUCLEOTIDE SEQUENCE [LARGE SCALE GENOMIC DNA]</scope>
    <source>
        <strain evidence="10">SYSU2018</strain>
    </source>
</reference>
<feature type="domain" description="PAS" evidence="8">
    <location>
        <begin position="267"/>
        <end position="316"/>
    </location>
</feature>
<evidence type="ECO:0000256" key="2">
    <source>
        <dbReference type="ARBA" id="ARBA00022737"/>
    </source>
</evidence>
<dbReference type="GO" id="GO:0045944">
    <property type="term" value="P:positive regulation of transcription by RNA polymerase II"/>
    <property type="evidence" value="ECO:0007669"/>
    <property type="project" value="UniProtKB-ARBA"/>
</dbReference>
<evidence type="ECO:0000313" key="10">
    <source>
        <dbReference type="EMBL" id="KAL3280019.1"/>
    </source>
</evidence>
<dbReference type="Proteomes" id="UP001516400">
    <property type="component" value="Unassembled WGS sequence"/>
</dbReference>
<evidence type="ECO:0000256" key="3">
    <source>
        <dbReference type="ARBA" id="ARBA00023015"/>
    </source>
</evidence>
<dbReference type="SUPFAM" id="SSF55785">
    <property type="entry name" value="PYP-like sensor domain (PAS domain)"/>
    <property type="match status" value="2"/>
</dbReference>
<comment type="caution">
    <text evidence="10">The sequence shown here is derived from an EMBL/GenBank/DDBJ whole genome shotgun (WGS) entry which is preliminary data.</text>
</comment>
<dbReference type="Gene3D" id="3.30.450.20">
    <property type="entry name" value="PAS domain"/>
    <property type="match status" value="2"/>
</dbReference>
<feature type="domain" description="BHLH" evidence="9">
    <location>
        <begin position="30"/>
        <end position="83"/>
    </location>
</feature>
<dbReference type="CDD" id="cd11391">
    <property type="entry name" value="bHLH_PAS"/>
    <property type="match status" value="1"/>
</dbReference>
<evidence type="ECO:0000259" key="8">
    <source>
        <dbReference type="PROSITE" id="PS50112"/>
    </source>
</evidence>
<dbReference type="EMBL" id="JABFTP020000124">
    <property type="protein sequence ID" value="KAL3280019.1"/>
    <property type="molecule type" value="Genomic_DNA"/>
</dbReference>
<dbReference type="PRINTS" id="PR00785">
    <property type="entry name" value="NCTRNSLOCATR"/>
</dbReference>
<feature type="region of interest" description="Disordered" evidence="7">
    <location>
        <begin position="17"/>
        <end position="37"/>
    </location>
</feature>
<name>A0ABD2NN59_9CUCU</name>
<dbReference type="InterPro" id="IPR000014">
    <property type="entry name" value="PAS"/>
</dbReference>
<evidence type="ECO:0000256" key="4">
    <source>
        <dbReference type="ARBA" id="ARBA00023125"/>
    </source>
</evidence>
<dbReference type="PROSITE" id="PS50888">
    <property type="entry name" value="BHLH"/>
    <property type="match status" value="1"/>
</dbReference>
<accession>A0ABD2NN59</accession>
<evidence type="ECO:0000259" key="9">
    <source>
        <dbReference type="PROSITE" id="PS50888"/>
    </source>
</evidence>
<dbReference type="Pfam" id="PF00010">
    <property type="entry name" value="HLH"/>
    <property type="match status" value="1"/>
</dbReference>
<dbReference type="InterPro" id="IPR036638">
    <property type="entry name" value="HLH_DNA-bd_sf"/>
</dbReference>
<dbReference type="Pfam" id="PF00989">
    <property type="entry name" value="PAS"/>
    <property type="match status" value="1"/>
</dbReference>
<dbReference type="SMART" id="SM00091">
    <property type="entry name" value="PAS"/>
    <property type="match status" value="2"/>
</dbReference>
<keyword evidence="3" id="KW-0805">Transcription regulation</keyword>
<evidence type="ECO:0000256" key="1">
    <source>
        <dbReference type="ARBA" id="ARBA00004123"/>
    </source>
</evidence>
<dbReference type="PROSITE" id="PS50112">
    <property type="entry name" value="PAS"/>
    <property type="match status" value="2"/>
</dbReference>
<protein>
    <submittedName>
        <fullName evidence="10">Uncharacterized protein</fullName>
    </submittedName>
</protein>
<keyword evidence="11" id="KW-1185">Reference proteome</keyword>
<comment type="subcellular location">
    <subcellularLocation>
        <location evidence="1">Nucleus</location>
    </subcellularLocation>
</comment>
<dbReference type="SMART" id="SM00353">
    <property type="entry name" value="HLH"/>
    <property type="match status" value="1"/>
</dbReference>
<dbReference type="GO" id="GO:0005634">
    <property type="term" value="C:nucleus"/>
    <property type="evidence" value="ECO:0007669"/>
    <property type="project" value="UniProtKB-SubCell"/>
</dbReference>
<dbReference type="Gene3D" id="4.10.280.10">
    <property type="entry name" value="Helix-loop-helix DNA-binding domain"/>
    <property type="match status" value="1"/>
</dbReference>
<evidence type="ECO:0000256" key="6">
    <source>
        <dbReference type="ARBA" id="ARBA00023242"/>
    </source>
</evidence>
<sequence length="515" mass="58528">MLVSQKKTFSDNVKMSIPCHIPQDHSPPSNSREMRNRAEKMRRDKLNSYIGELATLVPMVAKSSKRMDKTSILRLTATHLRIYQTLLNPKSHPHVEMPKQINQSMLEEIVCNELGGFMLILTMNGKIIFVSHTVESLLGYLQTDLMGQSIYNITLPTDHEKLRTYLNSFGDLETRWRKYFTVSLKRAGPRSEVPVFETVRVMSIHRPCSDDQRDCNQNTSTSSEVSTINTVNNDILVLFIRINRPEPIPNRLLDISRNEYVTRHLVDGRIISCDHRISLIAGYMTDEVSGLSAFKFMHKDDVRWVITALRQMYDRGETMGTSCYRLMSRNSKFIYLKTQGFLEVDDQGTVESFLCINTLVDEKEGNQSIAEMKKKFSALVNLEQMVPSPNTHSGIESVEDPTQIEQAVMHLIENLPSPGSEICSISSPKFNETKDCDAHSTEISTNKYHGTCKTVLKRPPSTDIDANFTFKRHKTSSSGFLISSASMTFSSSASLSKDKKMIKEEPMYEDLHANN</sequence>
<dbReference type="CDD" id="cd00130">
    <property type="entry name" value="PAS"/>
    <property type="match status" value="2"/>
</dbReference>
<dbReference type="Pfam" id="PF14598">
    <property type="entry name" value="PAS_11"/>
    <property type="match status" value="1"/>
</dbReference>
<keyword evidence="2" id="KW-0677">Repeat</keyword>
<dbReference type="NCBIfam" id="TIGR00229">
    <property type="entry name" value="sensory_box"/>
    <property type="match status" value="1"/>
</dbReference>
<keyword evidence="6" id="KW-0539">Nucleus</keyword>
<dbReference type="InterPro" id="IPR001067">
    <property type="entry name" value="Nuc_translocat"/>
</dbReference>